<dbReference type="AlphaFoldDB" id="C6BSI7"/>
<dbReference type="HOGENOM" id="CLU_127515_3_1_7"/>
<dbReference type="PANTHER" id="PTHR37691">
    <property type="entry name" value="BLR3518 PROTEIN"/>
    <property type="match status" value="1"/>
</dbReference>
<proteinExistence type="predicted"/>
<dbReference type="eggNOG" id="COG1416">
    <property type="taxonomic scope" value="Bacteria"/>
</dbReference>
<dbReference type="PANTHER" id="PTHR37691:SF1">
    <property type="entry name" value="BLR3518 PROTEIN"/>
    <property type="match status" value="1"/>
</dbReference>
<name>C6BSI7_MARSD</name>
<keyword evidence="2" id="KW-1185">Reference proteome</keyword>
<dbReference type="InterPro" id="IPR027396">
    <property type="entry name" value="DsrEFH-like"/>
</dbReference>
<dbReference type="SUPFAM" id="SSF75169">
    <property type="entry name" value="DsrEFH-like"/>
    <property type="match status" value="1"/>
</dbReference>
<evidence type="ECO:0000313" key="2">
    <source>
        <dbReference type="Proteomes" id="UP000002601"/>
    </source>
</evidence>
<evidence type="ECO:0000313" key="1">
    <source>
        <dbReference type="EMBL" id="ACS81443.1"/>
    </source>
</evidence>
<protein>
    <submittedName>
        <fullName evidence="1">Uncharacterized protein</fullName>
    </submittedName>
</protein>
<dbReference type="Pfam" id="PF02635">
    <property type="entry name" value="DsrE"/>
    <property type="match status" value="1"/>
</dbReference>
<dbReference type="InterPro" id="IPR003787">
    <property type="entry name" value="Sulphur_relay_DsrE/F-like"/>
</dbReference>
<reference evidence="1 2" key="1">
    <citation type="submission" date="2009-06" db="EMBL/GenBank/DDBJ databases">
        <title>Complete sequence of Desulfovibrio salexigens DSM 2638.</title>
        <authorList>
            <consortium name="US DOE Joint Genome Institute"/>
            <person name="Lucas S."/>
            <person name="Copeland A."/>
            <person name="Lapidus A."/>
            <person name="Glavina del Rio T."/>
            <person name="Tice H."/>
            <person name="Bruce D."/>
            <person name="Goodwin L."/>
            <person name="Pitluck S."/>
            <person name="Munk A.C."/>
            <person name="Brettin T."/>
            <person name="Detter J.C."/>
            <person name="Han C."/>
            <person name="Tapia R."/>
            <person name="Larimer F."/>
            <person name="Land M."/>
            <person name="Hauser L."/>
            <person name="Kyrpides N."/>
            <person name="Anderson I."/>
            <person name="Wall J.D."/>
            <person name="Arkin A.P."/>
            <person name="Dehal P."/>
            <person name="Chivian D."/>
            <person name="Giles B."/>
            <person name="Hazen T.C."/>
        </authorList>
    </citation>
    <scope>NUCLEOTIDE SEQUENCE [LARGE SCALE GENOMIC DNA]</scope>
    <source>
        <strain evidence="2">ATCC 14822 / DSM 2638 / NCIMB 8403 / VKM B-1763</strain>
    </source>
</reference>
<dbReference type="KEGG" id="dsa:Desal_3394"/>
<gene>
    <name evidence="1" type="ordered locus">Desal_3394</name>
</gene>
<dbReference type="STRING" id="526222.Desal_3394"/>
<dbReference type="Gene3D" id="3.40.1260.10">
    <property type="entry name" value="DsrEFH-like"/>
    <property type="match status" value="1"/>
</dbReference>
<dbReference type="RefSeq" id="WP_015853259.1">
    <property type="nucleotide sequence ID" value="NC_012881.1"/>
</dbReference>
<dbReference type="OrthoDB" id="5432020at2"/>
<organism evidence="1 2">
    <name type="scientific">Maridesulfovibrio salexigens (strain ATCC 14822 / DSM 2638 / NCIMB 8403 / VKM B-1763)</name>
    <name type="common">Desulfovibrio salexigens</name>
    <dbReference type="NCBI Taxonomy" id="526222"/>
    <lineage>
        <taxon>Bacteria</taxon>
        <taxon>Pseudomonadati</taxon>
        <taxon>Thermodesulfobacteriota</taxon>
        <taxon>Desulfovibrionia</taxon>
        <taxon>Desulfovibrionales</taxon>
        <taxon>Desulfovibrionaceae</taxon>
        <taxon>Maridesulfovibrio</taxon>
    </lineage>
</organism>
<accession>C6BSI7</accession>
<dbReference type="Proteomes" id="UP000002601">
    <property type="component" value="Chromosome"/>
</dbReference>
<dbReference type="EMBL" id="CP001649">
    <property type="protein sequence ID" value="ACS81443.1"/>
    <property type="molecule type" value="Genomic_DNA"/>
</dbReference>
<sequence length="113" mass="12628">MNYNVVFHFDHDPQALEIAFSNIKNYMTFFDKNKTSVALVVNGPGAKLMVKSGEYTEQLREISQLGAAIKVCNNALHHFNIDPEQLCPECVVVPAGIVEIVELQNKGFSYVKP</sequence>